<comment type="subcellular location">
    <subcellularLocation>
        <location evidence="1">Cell membrane</location>
        <topology evidence="1">Multi-pass membrane protein</topology>
    </subcellularLocation>
</comment>
<dbReference type="PROSITE" id="PS50006">
    <property type="entry name" value="FHA_DOMAIN"/>
    <property type="match status" value="1"/>
</dbReference>
<dbReference type="PANTHER" id="PTHR33406">
    <property type="entry name" value="MEMBRANE PROTEIN MJ1562-RELATED"/>
    <property type="match status" value="1"/>
</dbReference>
<dbReference type="Pfam" id="PF00498">
    <property type="entry name" value="FHA"/>
    <property type="match status" value="1"/>
</dbReference>
<evidence type="ECO:0000256" key="3">
    <source>
        <dbReference type="ARBA" id="ARBA00022692"/>
    </source>
</evidence>
<dbReference type="InterPro" id="IPR004869">
    <property type="entry name" value="MMPL_dom"/>
</dbReference>
<dbReference type="GO" id="GO:0005886">
    <property type="term" value="C:plasma membrane"/>
    <property type="evidence" value="ECO:0007669"/>
    <property type="project" value="UniProtKB-SubCell"/>
</dbReference>
<dbReference type="AlphaFoldDB" id="I4EMP8"/>
<evidence type="ECO:0000313" key="9">
    <source>
        <dbReference type="EMBL" id="CCF85961.1"/>
    </source>
</evidence>
<keyword evidence="3 7" id="KW-0812">Transmembrane</keyword>
<evidence type="ECO:0000256" key="1">
    <source>
        <dbReference type="ARBA" id="ARBA00004651"/>
    </source>
</evidence>
<dbReference type="EMBL" id="CAGS01000592">
    <property type="protein sequence ID" value="CCF85961.1"/>
    <property type="molecule type" value="Genomic_DNA"/>
</dbReference>
<dbReference type="Gene3D" id="2.60.200.20">
    <property type="match status" value="1"/>
</dbReference>
<feature type="transmembrane region" description="Helical" evidence="7">
    <location>
        <begin position="139"/>
        <end position="159"/>
    </location>
</feature>
<dbReference type="PANTHER" id="PTHR33406:SF13">
    <property type="entry name" value="MEMBRANE PROTEIN YDFJ"/>
    <property type="match status" value="1"/>
</dbReference>
<comment type="caution">
    <text evidence="9">The sequence shown here is derived from an EMBL/GenBank/DDBJ whole genome shotgun (WGS) entry which is preliminary data.</text>
</comment>
<dbReference type="Gene3D" id="1.20.1640.10">
    <property type="entry name" value="Multidrug efflux transporter AcrB transmembrane domain"/>
    <property type="match status" value="1"/>
</dbReference>
<dbReference type="CDD" id="cd00060">
    <property type="entry name" value="FHA"/>
    <property type="match status" value="1"/>
</dbReference>
<dbReference type="SUPFAM" id="SSF82866">
    <property type="entry name" value="Multidrug efflux transporter AcrB transmembrane domain"/>
    <property type="match status" value="1"/>
</dbReference>
<gene>
    <name evidence="9" type="ORF">NITHO_6310001</name>
</gene>
<dbReference type="InterPro" id="IPR008984">
    <property type="entry name" value="SMAD_FHA_dom_sf"/>
</dbReference>
<protein>
    <recommendedName>
        <fullName evidence="8">FHA domain-containing protein</fullName>
    </recommendedName>
</protein>
<evidence type="ECO:0000256" key="6">
    <source>
        <dbReference type="SAM" id="MobiDB-lite"/>
    </source>
</evidence>
<reference evidence="9 10" key="1">
    <citation type="journal article" date="2012" name="ISME J.">
        <title>Nitrification expanded: discovery, physiology and genomics of a nitrite-oxidizing bacterium from the phylum Chloroflexi.</title>
        <authorList>
            <person name="Sorokin D.Y."/>
            <person name="Lucker S."/>
            <person name="Vejmelkova D."/>
            <person name="Kostrikina N.A."/>
            <person name="Kleerebezem R."/>
            <person name="Rijpstra W.I."/>
            <person name="Damste J.S."/>
            <person name="Le Paslier D."/>
            <person name="Muyzer G."/>
            <person name="Wagner M."/>
            <person name="van Loosdrecht M.C."/>
            <person name="Daims H."/>
        </authorList>
    </citation>
    <scope>NUCLEOTIDE SEQUENCE [LARGE SCALE GENOMIC DNA]</scope>
    <source>
        <strain evidence="10">none</strain>
    </source>
</reference>
<feature type="transmembrane region" description="Helical" evidence="7">
    <location>
        <begin position="98"/>
        <end position="119"/>
    </location>
</feature>
<keyword evidence="2" id="KW-1003">Cell membrane</keyword>
<dbReference type="InterPro" id="IPR000253">
    <property type="entry name" value="FHA_dom"/>
</dbReference>
<keyword evidence="5 7" id="KW-0472">Membrane</keyword>
<proteinExistence type="predicted"/>
<evidence type="ECO:0000256" key="5">
    <source>
        <dbReference type="ARBA" id="ARBA00023136"/>
    </source>
</evidence>
<evidence type="ECO:0000256" key="2">
    <source>
        <dbReference type="ARBA" id="ARBA00022475"/>
    </source>
</evidence>
<dbReference type="Proteomes" id="UP000004221">
    <property type="component" value="Unassembled WGS sequence"/>
</dbReference>
<accession>I4EMP8</accession>
<organism evidence="9 10">
    <name type="scientific">Nitrolancea hollandica Lb</name>
    <dbReference type="NCBI Taxonomy" id="1129897"/>
    <lineage>
        <taxon>Bacteria</taxon>
        <taxon>Pseudomonadati</taxon>
        <taxon>Thermomicrobiota</taxon>
        <taxon>Thermomicrobia</taxon>
        <taxon>Sphaerobacterales</taxon>
        <taxon>Sphaerobacterineae</taxon>
        <taxon>Sphaerobacteraceae</taxon>
        <taxon>Nitrolancea</taxon>
    </lineage>
</organism>
<evidence type="ECO:0000256" key="7">
    <source>
        <dbReference type="SAM" id="Phobius"/>
    </source>
</evidence>
<feature type="domain" description="FHA" evidence="8">
    <location>
        <begin position="328"/>
        <end position="377"/>
    </location>
</feature>
<evidence type="ECO:0000313" key="10">
    <source>
        <dbReference type="Proteomes" id="UP000004221"/>
    </source>
</evidence>
<feature type="region of interest" description="Disordered" evidence="6">
    <location>
        <begin position="261"/>
        <end position="287"/>
    </location>
</feature>
<feature type="compositionally biased region" description="Gly residues" evidence="6">
    <location>
        <begin position="272"/>
        <end position="283"/>
    </location>
</feature>
<keyword evidence="4 7" id="KW-1133">Transmembrane helix</keyword>
<sequence length="418" mass="44976">MNLNGDNDTAVVTIISKYGQFTKEHEDFISDLHEKTIPGIRQLRVYDVYVGGNAANFLDFRNALDHRFPVLIPAVLLMTFLILMVFFQSLLLPLKAILMNLASVLATYGALVLIFQNGWGSSLLGFDPVGKVSVVTPPVLFVILFGLSADYEVFMLSRVKEYYHHMKNNEEAVATGLEHTAGVITAAGLLLIVTFGSFATANIITIKEIGLGLAIGVLIDSTIVRVVMVPASMRLMGDANWWMPAWLKKIVPEFREGPAPEMAPQPLAAGVPAGGSGASGGGKNAERMVAAPPPPVPKSANTVLVGQLDPTNDLAGAEPIAIPRTRPLYIGRHASNELRIADQRISRVHAQITYADGAYTITDLGSTNGVYVNGERIPSHSTRVALHEGDVIALGGRGAVTFAFHLRPLAQPPRLSRS</sequence>
<dbReference type="InterPro" id="IPR050545">
    <property type="entry name" value="Mycobact_MmpL"/>
</dbReference>
<feature type="transmembrane region" description="Helical" evidence="7">
    <location>
        <begin position="70"/>
        <end position="91"/>
    </location>
</feature>
<dbReference type="Pfam" id="PF03176">
    <property type="entry name" value="MMPL"/>
    <property type="match status" value="1"/>
</dbReference>
<name>I4EMP8_9BACT</name>
<feature type="transmembrane region" description="Helical" evidence="7">
    <location>
        <begin position="180"/>
        <end position="203"/>
    </location>
</feature>
<dbReference type="SUPFAM" id="SSF49879">
    <property type="entry name" value="SMAD/FHA domain"/>
    <property type="match status" value="1"/>
</dbReference>
<feature type="transmembrane region" description="Helical" evidence="7">
    <location>
        <begin position="209"/>
        <end position="228"/>
    </location>
</feature>
<evidence type="ECO:0000256" key="4">
    <source>
        <dbReference type="ARBA" id="ARBA00022989"/>
    </source>
</evidence>
<evidence type="ECO:0000259" key="8">
    <source>
        <dbReference type="PROSITE" id="PS50006"/>
    </source>
</evidence>
<keyword evidence="10" id="KW-1185">Reference proteome</keyword>
<dbReference type="SMART" id="SM00240">
    <property type="entry name" value="FHA"/>
    <property type="match status" value="1"/>
</dbReference>